<dbReference type="PATRIC" id="fig|1121362.3.peg.330"/>
<proteinExistence type="predicted"/>
<keyword evidence="1 3" id="KW-0378">Hydrolase</keyword>
<reference evidence="3 4" key="1">
    <citation type="journal article" date="2012" name="Stand. Genomic Sci.">
        <title>Genome sequence of the halotolerant bacterium Corynebacterium halotolerans type strain YIM 70093(T) (= DSM 44683(T)).</title>
        <authorList>
            <person name="Ruckert C."/>
            <person name="Albersmeier A."/>
            <person name="Al-Dilaimi A."/>
            <person name="Niehaus K."/>
            <person name="Szczepanowski R."/>
            <person name="Kalinowski J."/>
        </authorList>
    </citation>
    <scope>NUCLEOTIDE SEQUENCE [LARGE SCALE GENOMIC DNA]</scope>
    <source>
        <strain evidence="3">YIM 70093</strain>
    </source>
</reference>
<dbReference type="Gene3D" id="3.40.50.1820">
    <property type="entry name" value="alpha/beta hydrolase"/>
    <property type="match status" value="1"/>
</dbReference>
<evidence type="ECO:0000313" key="4">
    <source>
        <dbReference type="Proteomes" id="UP000011723"/>
    </source>
</evidence>
<dbReference type="SUPFAM" id="SSF53474">
    <property type="entry name" value="alpha/beta-Hydrolases"/>
    <property type="match status" value="1"/>
</dbReference>
<dbReference type="PRINTS" id="PR00412">
    <property type="entry name" value="EPOXHYDRLASE"/>
</dbReference>
<name>M1MUD4_9CORY</name>
<dbReference type="EMBL" id="CP003697">
    <property type="protein sequence ID" value="AGF71349.1"/>
    <property type="molecule type" value="Genomic_DNA"/>
</dbReference>
<dbReference type="STRING" id="1121362.A605_01675"/>
<dbReference type="AlphaFoldDB" id="M1MUD4"/>
<sequence>MPTSRRPVLPPSTVELPGPFTHQLVHTRGLRLHAAVAGNPGDPLIVLLHGAFGGWFDFAEVIAPLAETGFHVAAVDARGYGMSDKPPGPYGGDLPTAVDDVSGLILALGHDSAVVVGSDTGGTIAWALAANHPERVRALISVSSAHPVDLRRSIAARPWEFPWMIARTLLSRLPGPLLYSLPGLIPAAYHRQLRLNTAAGFHRSPRFTELLDLRRRAAAIGNARPAILRNNRLLASAVPAKWMGTKVTAPTLLIQPPQGAWPHLAARSADRVTGGLETVAVPGTKNLPQVEDPAGFVRVVRDYLTRIDVAPRAD</sequence>
<dbReference type="Pfam" id="PF00561">
    <property type="entry name" value="Abhydrolase_1"/>
    <property type="match status" value="1"/>
</dbReference>
<feature type="domain" description="AB hydrolase-1" evidence="2">
    <location>
        <begin position="43"/>
        <end position="161"/>
    </location>
</feature>
<organism evidence="3 4">
    <name type="scientific">Corynebacterium halotolerans YIM 70093 = DSM 44683</name>
    <dbReference type="NCBI Taxonomy" id="1121362"/>
    <lineage>
        <taxon>Bacteria</taxon>
        <taxon>Bacillati</taxon>
        <taxon>Actinomycetota</taxon>
        <taxon>Actinomycetes</taxon>
        <taxon>Mycobacteriales</taxon>
        <taxon>Corynebacteriaceae</taxon>
        <taxon>Corynebacterium</taxon>
    </lineage>
</organism>
<dbReference type="InterPro" id="IPR029058">
    <property type="entry name" value="AB_hydrolase_fold"/>
</dbReference>
<evidence type="ECO:0000313" key="3">
    <source>
        <dbReference type="EMBL" id="AGF71349.1"/>
    </source>
</evidence>
<keyword evidence="4" id="KW-1185">Reference proteome</keyword>
<dbReference type="InterPro" id="IPR000073">
    <property type="entry name" value="AB_hydrolase_1"/>
</dbReference>
<dbReference type="GO" id="GO:0016787">
    <property type="term" value="F:hydrolase activity"/>
    <property type="evidence" value="ECO:0007669"/>
    <property type="project" value="UniProtKB-KW"/>
</dbReference>
<dbReference type="HOGENOM" id="CLU_020336_7_3_11"/>
<evidence type="ECO:0000256" key="1">
    <source>
        <dbReference type="ARBA" id="ARBA00022801"/>
    </source>
</evidence>
<dbReference type="RefSeq" id="WP_015399773.1">
    <property type="nucleotide sequence ID" value="NC_020302.1"/>
</dbReference>
<dbReference type="InterPro" id="IPR000639">
    <property type="entry name" value="Epox_hydrolase-like"/>
</dbReference>
<evidence type="ECO:0000259" key="2">
    <source>
        <dbReference type="Pfam" id="PF00561"/>
    </source>
</evidence>
<dbReference type="PANTHER" id="PTHR43329">
    <property type="entry name" value="EPOXIDE HYDROLASE"/>
    <property type="match status" value="1"/>
</dbReference>
<dbReference type="eggNOG" id="COG0596">
    <property type="taxonomic scope" value="Bacteria"/>
</dbReference>
<protein>
    <submittedName>
        <fullName evidence="3">Hydrolase</fullName>
    </submittedName>
</protein>
<dbReference type="Proteomes" id="UP000011723">
    <property type="component" value="Chromosome"/>
</dbReference>
<gene>
    <name evidence="3" type="ORF">A605_01675</name>
</gene>
<dbReference type="PRINTS" id="PR00111">
    <property type="entry name" value="ABHYDROLASE"/>
</dbReference>
<accession>M1MUD4</accession>
<dbReference type="KEGG" id="chn:A605_01675"/>